<dbReference type="Proteomes" id="UP000000600">
    <property type="component" value="Unassembled WGS sequence"/>
</dbReference>
<dbReference type="KEGG" id="ptm:GSPATT00015411001"/>
<proteinExistence type="predicted"/>
<accession>A0DBW7</accession>
<protein>
    <submittedName>
        <fullName evidence="1">Uncharacterized protein</fullName>
    </submittedName>
</protein>
<dbReference type="GeneID" id="5033716"/>
<name>A0DBW7_PARTE</name>
<dbReference type="InParanoid" id="A0DBW7"/>
<gene>
    <name evidence="1" type="ORF">GSPATT00015411001</name>
</gene>
<dbReference type="RefSeq" id="XP_001447931.1">
    <property type="nucleotide sequence ID" value="XM_001447894.1"/>
</dbReference>
<keyword evidence="2" id="KW-1185">Reference proteome</keyword>
<dbReference type="AlphaFoldDB" id="A0DBW7"/>
<organism evidence="1 2">
    <name type="scientific">Paramecium tetraurelia</name>
    <dbReference type="NCBI Taxonomy" id="5888"/>
    <lineage>
        <taxon>Eukaryota</taxon>
        <taxon>Sar</taxon>
        <taxon>Alveolata</taxon>
        <taxon>Ciliophora</taxon>
        <taxon>Intramacronucleata</taxon>
        <taxon>Oligohymenophorea</taxon>
        <taxon>Peniculida</taxon>
        <taxon>Parameciidae</taxon>
        <taxon>Paramecium</taxon>
    </lineage>
</organism>
<evidence type="ECO:0000313" key="1">
    <source>
        <dbReference type="EMBL" id="CAK80534.1"/>
    </source>
</evidence>
<dbReference type="HOGENOM" id="CLU_2517439_0_0_1"/>
<evidence type="ECO:0000313" key="2">
    <source>
        <dbReference type="Proteomes" id="UP000000600"/>
    </source>
</evidence>
<reference evidence="1 2" key="1">
    <citation type="journal article" date="2006" name="Nature">
        <title>Global trends of whole-genome duplications revealed by the ciliate Paramecium tetraurelia.</title>
        <authorList>
            <consortium name="Genoscope"/>
            <person name="Aury J.-M."/>
            <person name="Jaillon O."/>
            <person name="Duret L."/>
            <person name="Noel B."/>
            <person name="Jubin C."/>
            <person name="Porcel B.M."/>
            <person name="Segurens B."/>
            <person name="Daubin V."/>
            <person name="Anthouard V."/>
            <person name="Aiach N."/>
            <person name="Arnaiz O."/>
            <person name="Billaut A."/>
            <person name="Beisson J."/>
            <person name="Blanc I."/>
            <person name="Bouhouche K."/>
            <person name="Camara F."/>
            <person name="Duharcourt S."/>
            <person name="Guigo R."/>
            <person name="Gogendeau D."/>
            <person name="Katinka M."/>
            <person name="Keller A.-M."/>
            <person name="Kissmehl R."/>
            <person name="Klotz C."/>
            <person name="Koll F."/>
            <person name="Le Moue A."/>
            <person name="Lepere C."/>
            <person name="Malinsky S."/>
            <person name="Nowacki M."/>
            <person name="Nowak J.K."/>
            <person name="Plattner H."/>
            <person name="Poulain J."/>
            <person name="Ruiz F."/>
            <person name="Serrano V."/>
            <person name="Zagulski M."/>
            <person name="Dessen P."/>
            <person name="Betermier M."/>
            <person name="Weissenbach J."/>
            <person name="Scarpelli C."/>
            <person name="Schachter V."/>
            <person name="Sperling L."/>
            <person name="Meyer E."/>
            <person name="Cohen J."/>
            <person name="Wincker P."/>
        </authorList>
    </citation>
    <scope>NUCLEOTIDE SEQUENCE [LARGE SCALE GENOMIC DNA]</scope>
    <source>
        <strain evidence="1 2">Stock d4-2</strain>
    </source>
</reference>
<dbReference type="EMBL" id="CT868374">
    <property type="protein sequence ID" value="CAK80534.1"/>
    <property type="molecule type" value="Genomic_DNA"/>
</dbReference>
<sequence>MNSFFRTLLKRRLLGNILREFVFLQQKYIEKWEKTESYLNVLKSYLLVIKSVGPYMNGQGEFESSKKKLWDLPMRKQLFEIIKIM</sequence>